<gene>
    <name evidence="8" type="ORF">THAPSDRAFT_2526</name>
</gene>
<comment type="subcellular location">
    <subcellularLocation>
        <location evidence="1">Membrane</location>
    </subcellularLocation>
</comment>
<organism evidence="8 9">
    <name type="scientific">Thalassiosira pseudonana</name>
    <name type="common">Marine diatom</name>
    <name type="synonym">Cyclotella nana</name>
    <dbReference type="NCBI Taxonomy" id="35128"/>
    <lineage>
        <taxon>Eukaryota</taxon>
        <taxon>Sar</taxon>
        <taxon>Stramenopiles</taxon>
        <taxon>Ochrophyta</taxon>
        <taxon>Bacillariophyta</taxon>
        <taxon>Coscinodiscophyceae</taxon>
        <taxon>Thalassiosirophycidae</taxon>
        <taxon>Thalassiosirales</taxon>
        <taxon>Thalassiosiraceae</taxon>
        <taxon>Thalassiosira</taxon>
    </lineage>
</organism>
<dbReference type="CDD" id="cd09631">
    <property type="entry name" value="DOMON_DOH"/>
    <property type="match status" value="1"/>
</dbReference>
<evidence type="ECO:0000256" key="3">
    <source>
        <dbReference type="ARBA" id="ARBA00022729"/>
    </source>
</evidence>
<dbReference type="InterPro" id="IPR045266">
    <property type="entry name" value="DOH_DOMON"/>
</dbReference>
<dbReference type="HOGENOM" id="CLU_1135475_0_0_1"/>
<dbReference type="PANTHER" id="PTHR23130">
    <property type="entry name" value="CYTOCHROME B561 AND DOMON DOMAIN-CONTAINING PROTEIN"/>
    <property type="match status" value="1"/>
</dbReference>
<proteinExistence type="predicted"/>
<feature type="chain" id="PRO_5002869308" description="DOMON domain-containing protein" evidence="6">
    <location>
        <begin position="20"/>
        <end position="245"/>
    </location>
</feature>
<protein>
    <recommendedName>
        <fullName evidence="7">DOMON domain-containing protein</fullName>
    </recommendedName>
</protein>
<dbReference type="Proteomes" id="UP000001449">
    <property type="component" value="Chromosome 2"/>
</dbReference>
<dbReference type="PROSITE" id="PS50836">
    <property type="entry name" value="DOMON"/>
    <property type="match status" value="1"/>
</dbReference>
<reference evidence="8 9" key="1">
    <citation type="journal article" date="2004" name="Science">
        <title>The genome of the diatom Thalassiosira pseudonana: ecology, evolution, and metabolism.</title>
        <authorList>
            <person name="Armbrust E.V."/>
            <person name="Berges J.A."/>
            <person name="Bowler C."/>
            <person name="Green B.R."/>
            <person name="Martinez D."/>
            <person name="Putnam N.H."/>
            <person name="Zhou S."/>
            <person name="Allen A.E."/>
            <person name="Apt K.E."/>
            <person name="Bechner M."/>
            <person name="Brzezinski M.A."/>
            <person name="Chaal B.K."/>
            <person name="Chiovitti A."/>
            <person name="Davis A.K."/>
            <person name="Demarest M.S."/>
            <person name="Detter J.C."/>
            <person name="Glavina T."/>
            <person name="Goodstein D."/>
            <person name="Hadi M.Z."/>
            <person name="Hellsten U."/>
            <person name="Hildebrand M."/>
            <person name="Jenkins B.D."/>
            <person name="Jurka J."/>
            <person name="Kapitonov V.V."/>
            <person name="Kroger N."/>
            <person name="Lau W.W."/>
            <person name="Lane T.W."/>
            <person name="Larimer F.W."/>
            <person name="Lippmeier J.C."/>
            <person name="Lucas S."/>
            <person name="Medina M."/>
            <person name="Montsant A."/>
            <person name="Obornik M."/>
            <person name="Parker M.S."/>
            <person name="Palenik B."/>
            <person name="Pazour G.J."/>
            <person name="Richardson P.M."/>
            <person name="Rynearson T.A."/>
            <person name="Saito M.A."/>
            <person name="Schwartz D.C."/>
            <person name="Thamatrakoln K."/>
            <person name="Valentin K."/>
            <person name="Vardi A."/>
            <person name="Wilkerson F.P."/>
            <person name="Rokhsar D.S."/>
        </authorList>
    </citation>
    <scope>NUCLEOTIDE SEQUENCE [LARGE SCALE GENOMIC DNA]</scope>
    <source>
        <strain evidence="8 9">CCMP1335</strain>
    </source>
</reference>
<name>B8BUL8_THAPS</name>
<dbReference type="AlphaFoldDB" id="B8BUL8"/>
<keyword evidence="2" id="KW-0813">Transport</keyword>
<dbReference type="GeneID" id="7450389"/>
<dbReference type="InParanoid" id="B8BUL8"/>
<evidence type="ECO:0000256" key="4">
    <source>
        <dbReference type="ARBA" id="ARBA00023136"/>
    </source>
</evidence>
<dbReference type="PANTHER" id="PTHR23130:SF171">
    <property type="entry name" value="OS01G0895300 PROTEIN"/>
    <property type="match status" value="1"/>
</dbReference>
<evidence type="ECO:0000313" key="9">
    <source>
        <dbReference type="Proteomes" id="UP000001449"/>
    </source>
</evidence>
<feature type="signal peptide" evidence="6">
    <location>
        <begin position="1"/>
        <end position="19"/>
    </location>
</feature>
<dbReference type="KEGG" id="tps:THAPSDRAFT_2526"/>
<sequence length="245" mass="25548">MKLSSATFLLLAAVHQSAGELSCPTELTQSLYLTPTLDLYYDVVVATSVDEKNILCARLESRTEGWLGFGISPSGGMAPAEAVIGLPDDVTVLKYDMSQKSSSGVVPMDDDKQTLMNKSIVQENGSTVMAFSKYLDEDTYPLSDGENTCIFAEGGSNTFGYHGSSRGQFTLNLDTAASTTTDAPSMGDATTTQPPVAAPSDGNPSSPESAPSDGNPSSPDSGAKGRGVVGTMLISFGAVVVWFAM</sequence>
<feature type="domain" description="DOMON" evidence="7">
    <location>
        <begin position="35"/>
        <end position="154"/>
    </location>
</feature>
<evidence type="ECO:0000256" key="2">
    <source>
        <dbReference type="ARBA" id="ARBA00022448"/>
    </source>
</evidence>
<dbReference type="RefSeq" id="XP_002287867.1">
    <property type="nucleotide sequence ID" value="XM_002287831.1"/>
</dbReference>
<feature type="region of interest" description="Disordered" evidence="5">
    <location>
        <begin position="178"/>
        <end position="224"/>
    </location>
</feature>
<dbReference type="SUPFAM" id="SSF49344">
    <property type="entry name" value="CBD9-like"/>
    <property type="match status" value="1"/>
</dbReference>
<dbReference type="InterPro" id="IPR005018">
    <property type="entry name" value="DOMON_domain"/>
</dbReference>
<feature type="compositionally biased region" description="Low complexity" evidence="5">
    <location>
        <begin position="209"/>
        <end position="222"/>
    </location>
</feature>
<dbReference type="SMART" id="SM00664">
    <property type="entry name" value="DoH"/>
    <property type="match status" value="1"/>
</dbReference>
<accession>B8BUL8</accession>
<evidence type="ECO:0000256" key="6">
    <source>
        <dbReference type="SAM" id="SignalP"/>
    </source>
</evidence>
<evidence type="ECO:0000259" key="7">
    <source>
        <dbReference type="PROSITE" id="PS50836"/>
    </source>
</evidence>
<dbReference type="PaxDb" id="35128-Thaps2526"/>
<reference evidence="8 9" key="2">
    <citation type="journal article" date="2008" name="Nature">
        <title>The Phaeodactylum genome reveals the evolutionary history of diatom genomes.</title>
        <authorList>
            <person name="Bowler C."/>
            <person name="Allen A.E."/>
            <person name="Badger J.H."/>
            <person name="Grimwood J."/>
            <person name="Jabbari K."/>
            <person name="Kuo A."/>
            <person name="Maheswari U."/>
            <person name="Martens C."/>
            <person name="Maumus F."/>
            <person name="Otillar R.P."/>
            <person name="Rayko E."/>
            <person name="Salamov A."/>
            <person name="Vandepoele K."/>
            <person name="Beszteri B."/>
            <person name="Gruber A."/>
            <person name="Heijde M."/>
            <person name="Katinka M."/>
            <person name="Mock T."/>
            <person name="Valentin K."/>
            <person name="Verret F."/>
            <person name="Berges J.A."/>
            <person name="Brownlee C."/>
            <person name="Cadoret J.P."/>
            <person name="Chiovitti A."/>
            <person name="Choi C.J."/>
            <person name="Coesel S."/>
            <person name="De Martino A."/>
            <person name="Detter J.C."/>
            <person name="Durkin C."/>
            <person name="Falciatore A."/>
            <person name="Fournet J."/>
            <person name="Haruta M."/>
            <person name="Huysman M.J."/>
            <person name="Jenkins B.D."/>
            <person name="Jiroutova K."/>
            <person name="Jorgensen R.E."/>
            <person name="Joubert Y."/>
            <person name="Kaplan A."/>
            <person name="Kroger N."/>
            <person name="Kroth P.G."/>
            <person name="La Roche J."/>
            <person name="Lindquist E."/>
            <person name="Lommer M."/>
            <person name="Martin-Jezequel V."/>
            <person name="Lopez P.J."/>
            <person name="Lucas S."/>
            <person name="Mangogna M."/>
            <person name="McGinnis K."/>
            <person name="Medlin L.K."/>
            <person name="Montsant A."/>
            <person name="Oudot-Le Secq M.P."/>
            <person name="Napoli C."/>
            <person name="Obornik M."/>
            <person name="Parker M.S."/>
            <person name="Petit J.L."/>
            <person name="Porcel B.M."/>
            <person name="Poulsen N."/>
            <person name="Robison M."/>
            <person name="Rychlewski L."/>
            <person name="Rynearson T.A."/>
            <person name="Schmutz J."/>
            <person name="Shapiro H."/>
            <person name="Siaut M."/>
            <person name="Stanley M."/>
            <person name="Sussman M.R."/>
            <person name="Taylor A.R."/>
            <person name="Vardi A."/>
            <person name="von Dassow P."/>
            <person name="Vyverman W."/>
            <person name="Willis A."/>
            <person name="Wyrwicz L.S."/>
            <person name="Rokhsar D.S."/>
            <person name="Weissenbach J."/>
            <person name="Armbrust E.V."/>
            <person name="Green B.R."/>
            <person name="Van de Peer Y."/>
            <person name="Grigoriev I.V."/>
        </authorList>
    </citation>
    <scope>NUCLEOTIDE SEQUENCE [LARGE SCALE GENOMIC DNA]</scope>
    <source>
        <strain evidence="8 9">CCMP1335</strain>
    </source>
</reference>
<dbReference type="GO" id="GO:0016020">
    <property type="term" value="C:membrane"/>
    <property type="evidence" value="ECO:0007669"/>
    <property type="project" value="UniProtKB-SubCell"/>
</dbReference>
<evidence type="ECO:0000256" key="1">
    <source>
        <dbReference type="ARBA" id="ARBA00004370"/>
    </source>
</evidence>
<evidence type="ECO:0000313" key="8">
    <source>
        <dbReference type="EMBL" id="EED95310.1"/>
    </source>
</evidence>
<keyword evidence="4" id="KW-0472">Membrane</keyword>
<dbReference type="EMBL" id="CM000639">
    <property type="protein sequence ID" value="EED95310.1"/>
    <property type="molecule type" value="Genomic_DNA"/>
</dbReference>
<keyword evidence="9" id="KW-1185">Reference proteome</keyword>
<evidence type="ECO:0000256" key="5">
    <source>
        <dbReference type="SAM" id="MobiDB-lite"/>
    </source>
</evidence>
<dbReference type="Pfam" id="PF03351">
    <property type="entry name" value="DOMON"/>
    <property type="match status" value="1"/>
</dbReference>
<keyword evidence="3 6" id="KW-0732">Signal</keyword>